<name>A0AAV2BVW4_9ARAC</name>
<reference evidence="1 2" key="1">
    <citation type="submission" date="2024-04" db="EMBL/GenBank/DDBJ databases">
        <authorList>
            <person name="Rising A."/>
            <person name="Reimegard J."/>
            <person name="Sonavane S."/>
            <person name="Akerstrom W."/>
            <person name="Nylinder S."/>
            <person name="Hedman E."/>
            <person name="Kallberg Y."/>
        </authorList>
    </citation>
    <scope>NUCLEOTIDE SEQUENCE [LARGE SCALE GENOMIC DNA]</scope>
</reference>
<gene>
    <name evidence="1" type="ORF">LARSCL_LOCUS21650</name>
</gene>
<organism evidence="1 2">
    <name type="scientific">Larinioides sclopetarius</name>
    <dbReference type="NCBI Taxonomy" id="280406"/>
    <lineage>
        <taxon>Eukaryota</taxon>
        <taxon>Metazoa</taxon>
        <taxon>Ecdysozoa</taxon>
        <taxon>Arthropoda</taxon>
        <taxon>Chelicerata</taxon>
        <taxon>Arachnida</taxon>
        <taxon>Araneae</taxon>
        <taxon>Araneomorphae</taxon>
        <taxon>Entelegynae</taxon>
        <taxon>Araneoidea</taxon>
        <taxon>Araneidae</taxon>
        <taxon>Larinioides</taxon>
    </lineage>
</organism>
<dbReference type="EMBL" id="CAXIEN010000525">
    <property type="protein sequence ID" value="CAL1299946.1"/>
    <property type="molecule type" value="Genomic_DNA"/>
</dbReference>
<evidence type="ECO:0000313" key="1">
    <source>
        <dbReference type="EMBL" id="CAL1299946.1"/>
    </source>
</evidence>
<proteinExistence type="predicted"/>
<evidence type="ECO:0000313" key="2">
    <source>
        <dbReference type="Proteomes" id="UP001497382"/>
    </source>
</evidence>
<accession>A0AAV2BVW4</accession>
<sequence length="42" mass="4877">MVSELFLHEVKMAERSKAPDLSSGSRKRAWVRTPLMTHAQFF</sequence>
<dbReference type="Proteomes" id="UP001497382">
    <property type="component" value="Unassembled WGS sequence"/>
</dbReference>
<protein>
    <submittedName>
        <fullName evidence="1">Uncharacterized protein</fullName>
    </submittedName>
</protein>
<keyword evidence="2" id="KW-1185">Reference proteome</keyword>
<dbReference type="AlphaFoldDB" id="A0AAV2BVW4"/>
<comment type="caution">
    <text evidence="1">The sequence shown here is derived from an EMBL/GenBank/DDBJ whole genome shotgun (WGS) entry which is preliminary data.</text>
</comment>